<protein>
    <submittedName>
        <fullName evidence="1">Uncharacterized protein</fullName>
    </submittedName>
</protein>
<evidence type="ECO:0000313" key="1">
    <source>
        <dbReference type="EMBL" id="PTB17775.1"/>
    </source>
</evidence>
<reference evidence="1 2" key="1">
    <citation type="submission" date="2018-03" db="EMBL/GenBank/DDBJ databases">
        <title>Whole genome analyses suggest that Burkholderia sensu lato contains two further novel genera in the rhizoxinica-symbiotica group Mycetohabitans gen. nov., and Trinickia gen. nov.: implications for the evolution of diazotrophy and nodulation in the Burkholderiaceae.</title>
        <authorList>
            <person name="Estrada De Los Santos P."/>
            <person name="Palmer M."/>
            <person name="Chavez-Ramirez B."/>
            <person name="Steenkamp E.T."/>
            <person name="Hirsch A.M."/>
            <person name="Manyaka P."/>
            <person name="Maluk M."/>
            <person name="Lafos M."/>
            <person name="Crook M."/>
            <person name="Gross E."/>
            <person name="Simon M.F."/>
            <person name="Bueno Dos Reis Junior F."/>
            <person name="Poole P.S."/>
            <person name="Venter S.N."/>
            <person name="James E.K."/>
        </authorList>
    </citation>
    <scope>NUCLEOTIDE SEQUENCE [LARGE SCALE GENOMIC DNA]</scope>
    <source>
        <strain evidence="1 2">JPY-366</strain>
    </source>
</reference>
<dbReference type="OrthoDB" id="9135834at2"/>
<comment type="caution">
    <text evidence="1">The sequence shown here is derived from an EMBL/GenBank/DDBJ whole genome shotgun (WGS) entry which is preliminary data.</text>
</comment>
<organism evidence="1 2">
    <name type="scientific">Trinickia symbiotica</name>
    <dbReference type="NCBI Taxonomy" id="863227"/>
    <lineage>
        <taxon>Bacteria</taxon>
        <taxon>Pseudomonadati</taxon>
        <taxon>Pseudomonadota</taxon>
        <taxon>Betaproteobacteria</taxon>
        <taxon>Burkholderiales</taxon>
        <taxon>Burkholderiaceae</taxon>
        <taxon>Trinickia</taxon>
    </lineage>
</organism>
<dbReference type="AlphaFoldDB" id="A0A2T3XMR2"/>
<name>A0A2T3XMR2_9BURK</name>
<dbReference type="EMBL" id="PYUC01000016">
    <property type="protein sequence ID" value="PTB17775.1"/>
    <property type="molecule type" value="Genomic_DNA"/>
</dbReference>
<gene>
    <name evidence="1" type="ORF">C9I57_26525</name>
</gene>
<accession>A0A2T3XMR2</accession>
<sequence>MQFLHNLSATLKRTAHRGRLPFLPGFNEDLPKFVATIDIDYVQRVTVGLEASHREHAIQVLQRAFNAGSLWNDSSAMPLLTHAFEPVHPDAPLQLASLEEVEELPPPDPSVATMRCISASHSLLRFARLIDALCSESGTPPDREFSSITVDVPVDELAQLRKLLRSLEAC</sequence>
<evidence type="ECO:0000313" key="2">
    <source>
        <dbReference type="Proteomes" id="UP000240638"/>
    </source>
</evidence>
<dbReference type="Proteomes" id="UP000240638">
    <property type="component" value="Unassembled WGS sequence"/>
</dbReference>
<proteinExistence type="predicted"/>
<dbReference type="RefSeq" id="WP_018440972.1">
    <property type="nucleotide sequence ID" value="NZ_KB890174.1"/>
</dbReference>